<reference evidence="5" key="1">
    <citation type="submission" date="2016-10" db="EMBL/GenBank/DDBJ databases">
        <authorList>
            <person name="Varghese N."/>
            <person name="Submissions S."/>
        </authorList>
    </citation>
    <scope>NUCLEOTIDE SEQUENCE [LARGE SCALE GENOMIC DNA]</scope>
    <source>
        <strain evidence="5">CGMCC 1.10118</strain>
    </source>
</reference>
<dbReference type="GO" id="GO:0008270">
    <property type="term" value="F:zinc ion binding"/>
    <property type="evidence" value="ECO:0007669"/>
    <property type="project" value="UniProtKB-KW"/>
</dbReference>
<dbReference type="EMBL" id="FNPB01000022">
    <property type="protein sequence ID" value="SDY55566.1"/>
    <property type="molecule type" value="Genomic_DNA"/>
</dbReference>
<evidence type="ECO:0000259" key="3">
    <source>
        <dbReference type="PROSITE" id="PS50966"/>
    </source>
</evidence>
<evidence type="ECO:0000256" key="2">
    <source>
        <dbReference type="SAM" id="MobiDB-lite"/>
    </source>
</evidence>
<dbReference type="RefSeq" id="WP_089769882.1">
    <property type="nucleotide sequence ID" value="NZ_FNPB01000022.1"/>
</dbReference>
<feature type="region of interest" description="Disordered" evidence="2">
    <location>
        <begin position="56"/>
        <end position="84"/>
    </location>
</feature>
<dbReference type="InterPro" id="IPR007527">
    <property type="entry name" value="Znf_SWIM"/>
</dbReference>
<keyword evidence="5" id="KW-1185">Reference proteome</keyword>
<sequence length="144" mass="16139">MDVALLKQGGIYSVTGESGETYTVDLIDETCTCPDYQDRDPEGGCKHVRRVAIEVEEETVPRPDGKLPSSALTTSIQEDDDNDVREDADYQQAEAAIIDAIQDREEEIARLQSEIEALEFVTDTLEAIRKLDEDFSLDAIRDQR</sequence>
<organism evidence="4 5">
    <name type="scientific">Halobellus clavatus</name>
    <dbReference type="NCBI Taxonomy" id="660517"/>
    <lineage>
        <taxon>Archaea</taxon>
        <taxon>Methanobacteriati</taxon>
        <taxon>Methanobacteriota</taxon>
        <taxon>Stenosarchaea group</taxon>
        <taxon>Halobacteria</taxon>
        <taxon>Halobacteriales</taxon>
        <taxon>Haloferacaceae</taxon>
        <taxon>Halobellus</taxon>
    </lineage>
</organism>
<gene>
    <name evidence="4" type="ORF">SAMN04487946_12228</name>
</gene>
<dbReference type="OrthoDB" id="142306at2157"/>
<keyword evidence="1" id="KW-0862">Zinc</keyword>
<keyword evidence="1" id="KW-0479">Metal-binding</keyword>
<feature type="domain" description="SWIM-type" evidence="3">
    <location>
        <begin position="22"/>
        <end position="56"/>
    </location>
</feature>
<evidence type="ECO:0000256" key="1">
    <source>
        <dbReference type="PROSITE-ProRule" id="PRU00325"/>
    </source>
</evidence>
<dbReference type="PROSITE" id="PS50966">
    <property type="entry name" value="ZF_SWIM"/>
    <property type="match status" value="1"/>
</dbReference>
<evidence type="ECO:0000313" key="5">
    <source>
        <dbReference type="Proteomes" id="UP000199170"/>
    </source>
</evidence>
<dbReference type="Proteomes" id="UP000199170">
    <property type="component" value="Unassembled WGS sequence"/>
</dbReference>
<keyword evidence="1" id="KW-0863">Zinc-finger</keyword>
<name>A0A1H3KU69_9EURY</name>
<accession>A0A1H3KU69</accession>
<dbReference type="AlphaFoldDB" id="A0A1H3KU69"/>
<protein>
    <recommendedName>
        <fullName evidence="3">SWIM-type domain-containing protein</fullName>
    </recommendedName>
</protein>
<dbReference type="STRING" id="660517.SAMN04487946_12228"/>
<proteinExistence type="predicted"/>
<evidence type="ECO:0000313" key="4">
    <source>
        <dbReference type="EMBL" id="SDY55566.1"/>
    </source>
</evidence>